<evidence type="ECO:0008006" key="2">
    <source>
        <dbReference type="Google" id="ProtNLM"/>
    </source>
</evidence>
<organism evidence="1">
    <name type="scientific">hydrothermal vent metagenome</name>
    <dbReference type="NCBI Taxonomy" id="652676"/>
    <lineage>
        <taxon>unclassified sequences</taxon>
        <taxon>metagenomes</taxon>
        <taxon>ecological metagenomes</taxon>
    </lineage>
</organism>
<sequence>MKRGGLIYATFVGFFALGVSAGDAANDTACEIPKKLDLNVRDNARLSHLEISRSLGLAAALEAENSASRSDVSSLFKNGFKPIINPVGLAGRYQCRTIKMGGLGPLVVYGWFSCEIGIKDRQLTILKSSGSQRFSGDLFAAGNGLAYRGALHYGYESEPKYYGEDEQRDQVGCLSALDANARHLVLELPEPYYESEHDVIEMVRIK</sequence>
<proteinExistence type="predicted"/>
<dbReference type="AlphaFoldDB" id="A0A3B0USD6"/>
<gene>
    <name evidence="1" type="ORF">MNBD_ALPHA12-475</name>
</gene>
<evidence type="ECO:0000313" key="1">
    <source>
        <dbReference type="EMBL" id="VAW22576.1"/>
    </source>
</evidence>
<accession>A0A3B0USD6</accession>
<name>A0A3B0USD6_9ZZZZ</name>
<dbReference type="InterPro" id="IPR032609">
    <property type="entry name" value="DUF4893"/>
</dbReference>
<reference evidence="1" key="1">
    <citation type="submission" date="2018-06" db="EMBL/GenBank/DDBJ databases">
        <authorList>
            <person name="Zhirakovskaya E."/>
        </authorList>
    </citation>
    <scope>NUCLEOTIDE SEQUENCE</scope>
</reference>
<protein>
    <recommendedName>
        <fullName evidence="2">DUF4893 domain-containing protein</fullName>
    </recommendedName>
</protein>
<dbReference type="EMBL" id="UOEO01000206">
    <property type="protein sequence ID" value="VAW22576.1"/>
    <property type="molecule type" value="Genomic_DNA"/>
</dbReference>
<dbReference type="Pfam" id="PF16233">
    <property type="entry name" value="DUF4893"/>
    <property type="match status" value="1"/>
</dbReference>